<dbReference type="Proteomes" id="UP000297407">
    <property type="component" value="Unassembled WGS sequence"/>
</dbReference>
<reference evidence="1 2" key="1">
    <citation type="submission" date="2019-04" db="EMBL/GenBank/DDBJ databases">
        <title>Flavobacterium sp. strain DS2-A Genome sequencing and assembly.</title>
        <authorList>
            <person name="Kim I."/>
        </authorList>
    </citation>
    <scope>NUCLEOTIDE SEQUENCE [LARGE SCALE GENOMIC DNA]</scope>
    <source>
        <strain evidence="1 2">DS2-A</strain>
    </source>
</reference>
<proteinExistence type="predicted"/>
<dbReference type="InterPro" id="IPR012455">
    <property type="entry name" value="DUF1660"/>
</dbReference>
<dbReference type="AlphaFoldDB" id="A0A4Z0LAK1"/>
<dbReference type="Pfam" id="PF07874">
    <property type="entry name" value="DUF1660"/>
    <property type="match status" value="1"/>
</dbReference>
<keyword evidence="2" id="KW-1185">Reference proteome</keyword>
<gene>
    <name evidence="1" type="ORF">E4635_08760</name>
</gene>
<sequence length="79" mass="9378">MNTITRKRKFLGRKILCSLFGHKLITTRNVTAHFKEFECTVCRMELTNDVKGQKTFLTPELREVNETLLNLYRRRHPLA</sequence>
<name>A0A4Z0LAK1_9FLAO</name>
<comment type="caution">
    <text evidence="1">The sequence shown here is derived from an EMBL/GenBank/DDBJ whole genome shotgun (WGS) entry which is preliminary data.</text>
</comment>
<dbReference type="OrthoDB" id="1450221at2"/>
<dbReference type="RefSeq" id="WP_135526258.1">
    <property type="nucleotide sequence ID" value="NZ_SRLH01000004.1"/>
</dbReference>
<dbReference type="EMBL" id="SRLH01000004">
    <property type="protein sequence ID" value="TGD58088.1"/>
    <property type="molecule type" value="Genomic_DNA"/>
</dbReference>
<accession>A0A4Z0LAK1</accession>
<evidence type="ECO:0000313" key="1">
    <source>
        <dbReference type="EMBL" id="TGD58088.1"/>
    </source>
</evidence>
<protein>
    <submittedName>
        <fullName evidence="1">Uncharacterized protein</fullName>
    </submittedName>
</protein>
<organism evidence="1 2">
    <name type="scientific">Flavobacterium humi</name>
    <dbReference type="NCBI Taxonomy" id="2562683"/>
    <lineage>
        <taxon>Bacteria</taxon>
        <taxon>Pseudomonadati</taxon>
        <taxon>Bacteroidota</taxon>
        <taxon>Flavobacteriia</taxon>
        <taxon>Flavobacteriales</taxon>
        <taxon>Flavobacteriaceae</taxon>
        <taxon>Flavobacterium</taxon>
    </lineage>
</organism>
<evidence type="ECO:0000313" key="2">
    <source>
        <dbReference type="Proteomes" id="UP000297407"/>
    </source>
</evidence>